<comment type="caution">
    <text evidence="2">The sequence shown here is derived from an EMBL/GenBank/DDBJ whole genome shotgun (WGS) entry which is preliminary data.</text>
</comment>
<reference evidence="2 3" key="1">
    <citation type="submission" date="2021-03" db="EMBL/GenBank/DDBJ databases">
        <title>Assistant Professor.</title>
        <authorList>
            <person name="Huq M.A."/>
        </authorList>
    </citation>
    <scope>NUCLEOTIDE SEQUENCE [LARGE SCALE GENOMIC DNA]</scope>
    <source>
        <strain evidence="2 3">MAH-29</strain>
    </source>
</reference>
<dbReference type="PROSITE" id="PS51257">
    <property type="entry name" value="PROKAR_LIPOPROTEIN"/>
    <property type="match status" value="1"/>
</dbReference>
<proteinExistence type="predicted"/>
<keyword evidence="1" id="KW-0732">Signal</keyword>
<dbReference type="Proteomes" id="UP000677244">
    <property type="component" value="Unassembled WGS sequence"/>
</dbReference>
<dbReference type="EMBL" id="JAGHKO010000014">
    <property type="protein sequence ID" value="MBO9204548.1"/>
    <property type="molecule type" value="Genomic_DNA"/>
</dbReference>
<keyword evidence="3" id="KW-1185">Reference proteome</keyword>
<gene>
    <name evidence="2" type="ORF">J7I42_29945</name>
</gene>
<evidence type="ECO:0000256" key="1">
    <source>
        <dbReference type="SAM" id="SignalP"/>
    </source>
</evidence>
<name>A0ABS3Z300_9BACT</name>
<dbReference type="RefSeq" id="WP_209143241.1">
    <property type="nucleotide sequence ID" value="NZ_JAGHKO010000014.1"/>
</dbReference>
<sequence length="100" mass="11132">MLKHLTCTLFCSALLLVIGSCHKNSGDNIKDIDSGSFLALIDDVKWHTVSGELNVLSIDSVNRKLTATFNIQFRDSVTNKTITVSNGKLNLNSWMRYGDR</sequence>
<accession>A0ABS3Z300</accession>
<protein>
    <submittedName>
        <fullName evidence="2">Uncharacterized protein</fullName>
    </submittedName>
</protein>
<feature type="signal peptide" evidence="1">
    <location>
        <begin position="1"/>
        <end position="23"/>
    </location>
</feature>
<feature type="chain" id="PRO_5045913620" evidence="1">
    <location>
        <begin position="24"/>
        <end position="100"/>
    </location>
</feature>
<evidence type="ECO:0000313" key="3">
    <source>
        <dbReference type="Proteomes" id="UP000677244"/>
    </source>
</evidence>
<organism evidence="2 3">
    <name type="scientific">Niastella soli</name>
    <dbReference type="NCBI Taxonomy" id="2821487"/>
    <lineage>
        <taxon>Bacteria</taxon>
        <taxon>Pseudomonadati</taxon>
        <taxon>Bacteroidota</taxon>
        <taxon>Chitinophagia</taxon>
        <taxon>Chitinophagales</taxon>
        <taxon>Chitinophagaceae</taxon>
        <taxon>Niastella</taxon>
    </lineage>
</organism>
<evidence type="ECO:0000313" key="2">
    <source>
        <dbReference type="EMBL" id="MBO9204548.1"/>
    </source>
</evidence>